<keyword evidence="2" id="KW-0732">Signal</keyword>
<dbReference type="FunFam" id="3.40.50.1820:FF:000057">
    <property type="entry name" value="Lipase"/>
    <property type="match status" value="1"/>
</dbReference>
<feature type="active site" description="Charge relay system" evidence="8">
    <location>
        <position position="402"/>
    </location>
</feature>
<evidence type="ECO:0000256" key="9">
    <source>
        <dbReference type="SAM" id="Phobius"/>
    </source>
</evidence>
<dbReference type="EMBL" id="GEZM01002928">
    <property type="protein sequence ID" value="JAV97061.1"/>
    <property type="molecule type" value="Transcribed_RNA"/>
</dbReference>
<accession>A0A1Y1NGU4</accession>
<dbReference type="GO" id="GO:0016042">
    <property type="term" value="P:lipid catabolic process"/>
    <property type="evidence" value="ECO:0007669"/>
    <property type="project" value="UniProtKB-KW"/>
</dbReference>
<reference evidence="11" key="1">
    <citation type="journal article" date="2016" name="Sci. Rep.">
        <title>Molecular characterization of firefly nuptial gifts: a multi-omics approach sheds light on postcopulatory sexual selection.</title>
        <authorList>
            <person name="Al-Wathiqui N."/>
            <person name="Fallon T.R."/>
            <person name="South A."/>
            <person name="Weng J.K."/>
            <person name="Lewis S.M."/>
        </authorList>
    </citation>
    <scope>NUCLEOTIDE SEQUENCE</scope>
</reference>
<keyword evidence="4 7" id="KW-0442">Lipid degradation</keyword>
<evidence type="ECO:0000313" key="11">
    <source>
        <dbReference type="EMBL" id="JAV97061.1"/>
    </source>
</evidence>
<dbReference type="Gene3D" id="3.40.50.1820">
    <property type="entry name" value="alpha/beta hydrolase"/>
    <property type="match status" value="1"/>
</dbReference>
<feature type="transmembrane region" description="Helical" evidence="9">
    <location>
        <begin position="9"/>
        <end position="27"/>
    </location>
</feature>
<dbReference type="AlphaFoldDB" id="A0A1Y1NGU4"/>
<evidence type="ECO:0000256" key="8">
    <source>
        <dbReference type="PIRSR" id="PIRSR000862-1"/>
    </source>
</evidence>
<keyword evidence="9" id="KW-0812">Transmembrane</keyword>
<organism evidence="11">
    <name type="scientific">Photinus pyralis</name>
    <name type="common">Common eastern firefly</name>
    <name type="synonym">Lampyris pyralis</name>
    <dbReference type="NCBI Taxonomy" id="7054"/>
    <lineage>
        <taxon>Eukaryota</taxon>
        <taxon>Metazoa</taxon>
        <taxon>Ecdysozoa</taxon>
        <taxon>Arthropoda</taxon>
        <taxon>Hexapoda</taxon>
        <taxon>Insecta</taxon>
        <taxon>Pterygota</taxon>
        <taxon>Neoptera</taxon>
        <taxon>Endopterygota</taxon>
        <taxon>Coleoptera</taxon>
        <taxon>Polyphaga</taxon>
        <taxon>Elateriformia</taxon>
        <taxon>Elateroidea</taxon>
        <taxon>Lampyridae</taxon>
        <taxon>Lampyrinae</taxon>
        <taxon>Photinus</taxon>
    </lineage>
</organism>
<evidence type="ECO:0000256" key="6">
    <source>
        <dbReference type="ARBA" id="ARBA00023180"/>
    </source>
</evidence>
<dbReference type="PANTHER" id="PTHR11005">
    <property type="entry name" value="LYSOSOMAL ACID LIPASE-RELATED"/>
    <property type="match status" value="1"/>
</dbReference>
<keyword evidence="6" id="KW-0325">Glycoprotein</keyword>
<feature type="domain" description="Partial AB-hydrolase lipase" evidence="10">
    <location>
        <begin position="61"/>
        <end position="119"/>
    </location>
</feature>
<evidence type="ECO:0000256" key="3">
    <source>
        <dbReference type="ARBA" id="ARBA00022801"/>
    </source>
</evidence>
<evidence type="ECO:0000256" key="7">
    <source>
        <dbReference type="PIRNR" id="PIRNR000862"/>
    </source>
</evidence>
<dbReference type="InterPro" id="IPR029058">
    <property type="entry name" value="AB_hydrolase_fold"/>
</dbReference>
<proteinExistence type="inferred from homology"/>
<keyword evidence="3 7" id="KW-0378">Hydrolase</keyword>
<evidence type="ECO:0000256" key="2">
    <source>
        <dbReference type="ARBA" id="ARBA00022729"/>
    </source>
</evidence>
<keyword evidence="9" id="KW-1133">Transmembrane helix</keyword>
<evidence type="ECO:0000256" key="5">
    <source>
        <dbReference type="ARBA" id="ARBA00023098"/>
    </source>
</evidence>
<dbReference type="SUPFAM" id="SSF53474">
    <property type="entry name" value="alpha/beta-Hydrolases"/>
    <property type="match status" value="1"/>
</dbReference>
<evidence type="ECO:0000256" key="1">
    <source>
        <dbReference type="ARBA" id="ARBA00010701"/>
    </source>
</evidence>
<dbReference type="GO" id="GO:0016788">
    <property type="term" value="F:hydrolase activity, acting on ester bonds"/>
    <property type="evidence" value="ECO:0007669"/>
    <property type="project" value="InterPro"/>
</dbReference>
<evidence type="ECO:0000256" key="4">
    <source>
        <dbReference type="ARBA" id="ARBA00022963"/>
    </source>
</evidence>
<keyword evidence="5" id="KW-0443">Lipid metabolism</keyword>
<dbReference type="InterPro" id="IPR025483">
    <property type="entry name" value="Lipase_euk"/>
</dbReference>
<dbReference type="Pfam" id="PF04083">
    <property type="entry name" value="Abhydro_lipase"/>
    <property type="match status" value="1"/>
</dbReference>
<dbReference type="PIRSF" id="PIRSF000862">
    <property type="entry name" value="Steryl_ester_lip"/>
    <property type="match status" value="1"/>
</dbReference>
<name>A0A1Y1NGU4_PHOPY</name>
<keyword evidence="9" id="KW-0472">Membrane</keyword>
<evidence type="ECO:0000259" key="10">
    <source>
        <dbReference type="Pfam" id="PF04083"/>
    </source>
</evidence>
<feature type="active site" description="Charge relay system" evidence="8">
    <location>
        <position position="368"/>
    </location>
</feature>
<comment type="similarity">
    <text evidence="1 7">Belongs to the AB hydrolase superfamily. Lipase family.</text>
</comment>
<feature type="active site" description="Nucleophile" evidence="8">
    <location>
        <position position="194"/>
    </location>
</feature>
<protein>
    <recommendedName>
        <fullName evidence="7">Lipase</fullName>
    </recommendedName>
</protein>
<dbReference type="InterPro" id="IPR006693">
    <property type="entry name" value="AB_hydrolase_lipase"/>
</dbReference>
<sequence length="426" mass="48790">MTSFIYSEAKFVVVAAIVILTLSVYLLPRNKNNVCTSFSDYYGDRDSNKNCYYNPEAKLNVSQIIRGRGYTVEEHHVITKDGYILTLFRIPHPKNSLGISGPPVFLQHGAVVNSASFINRGSKSLGFILADEGYDVWLGNFRGTTYSKRHTHIKHTDRRYWHFDTYELGVYDTSANIDYIHEVTGQSIIYIGHSLGSTTGYIYGVTSPEIAKEKLKIIISLAPTLYVKNWKSLTRYIFGLWSYASPLIAALTNEEIYLRGRPGNPIRESLCTRYPFQMYYCQFFEMATLGFDYEQNDPETLPVTLLQNADAISFRTLTHCIQLVLNGTLAYFDHGAETNLKVYGSIHPPHYDLSQLKVPTYLIRAPNDLMITKEDVEYVHKMLPNGTNPYDIYTVEHQLFNHEDFLTARDVVPLLYNHLITFMNKL</sequence>